<dbReference type="GO" id="GO:0007018">
    <property type="term" value="P:microtubule-based movement"/>
    <property type="evidence" value="ECO:0007669"/>
    <property type="project" value="InterPro"/>
</dbReference>
<keyword evidence="9 14" id="KW-0175">Coiled coil</keyword>
<dbReference type="InterPro" id="IPR041589">
    <property type="entry name" value="DNAH3_AAA_lid_1"/>
</dbReference>
<feature type="domain" description="Dynein heavy chain AAA lid" evidence="25">
    <location>
        <begin position="4161"/>
        <end position="4297"/>
    </location>
</feature>
<keyword evidence="7" id="KW-0067">ATP-binding</keyword>
<evidence type="ECO:0000259" key="24">
    <source>
        <dbReference type="Pfam" id="PF17857"/>
    </source>
</evidence>
<dbReference type="Pfam" id="PF12781">
    <property type="entry name" value="AAA_9"/>
    <property type="match status" value="1"/>
</dbReference>
<feature type="compositionally biased region" description="Acidic residues" evidence="15">
    <location>
        <begin position="942"/>
        <end position="960"/>
    </location>
</feature>
<dbReference type="Gene3D" id="1.10.8.720">
    <property type="entry name" value="Region D6 of dynein motor"/>
    <property type="match status" value="1"/>
</dbReference>
<comment type="similarity">
    <text evidence="2">Belongs to the dynein heavy chain family.</text>
</comment>
<dbReference type="FunFam" id="3.40.50.300:FF:000411">
    <property type="entry name" value="dynein heavy chain 17, axonemal"/>
    <property type="match status" value="1"/>
</dbReference>
<evidence type="ECO:0000259" key="22">
    <source>
        <dbReference type="Pfam" id="PF12781"/>
    </source>
</evidence>
<evidence type="ECO:0000256" key="5">
    <source>
        <dbReference type="ARBA" id="ARBA00022737"/>
    </source>
</evidence>
<dbReference type="Gene3D" id="1.20.920.30">
    <property type="match status" value="1"/>
</dbReference>
<dbReference type="PANTHER" id="PTHR46532:SF11">
    <property type="entry name" value="DYNEIN AXONEMAL HEAVY CHAIN 12"/>
    <property type="match status" value="1"/>
</dbReference>
<evidence type="ECO:0000259" key="20">
    <source>
        <dbReference type="Pfam" id="PF12777"/>
    </source>
</evidence>
<dbReference type="RefSeq" id="XP_028032578.1">
    <property type="nucleotide sequence ID" value="XM_028176777.1"/>
</dbReference>
<dbReference type="InterPro" id="IPR026983">
    <property type="entry name" value="DHC"/>
</dbReference>
<dbReference type="InterPro" id="IPR013602">
    <property type="entry name" value="Dynein_heavy_linker"/>
</dbReference>
<dbReference type="FunFam" id="1.20.920.30:FF:000003">
    <property type="entry name" value="Dynein axonemal heavy chain 17"/>
    <property type="match status" value="1"/>
</dbReference>
<dbReference type="GO" id="GO:0008569">
    <property type="term" value="F:minus-end-directed microtubule motor activity"/>
    <property type="evidence" value="ECO:0007669"/>
    <property type="project" value="InterPro"/>
</dbReference>
<organism evidence="27 28">
    <name type="scientific">Bombyx mandarina</name>
    <name type="common">Wild silk moth</name>
    <name type="synonym">Wild silkworm</name>
    <dbReference type="NCBI Taxonomy" id="7092"/>
    <lineage>
        <taxon>Eukaryota</taxon>
        <taxon>Metazoa</taxon>
        <taxon>Ecdysozoa</taxon>
        <taxon>Arthropoda</taxon>
        <taxon>Hexapoda</taxon>
        <taxon>Insecta</taxon>
        <taxon>Pterygota</taxon>
        <taxon>Neoptera</taxon>
        <taxon>Endopterygota</taxon>
        <taxon>Lepidoptera</taxon>
        <taxon>Glossata</taxon>
        <taxon>Ditrysia</taxon>
        <taxon>Bombycoidea</taxon>
        <taxon>Bombycidae</taxon>
        <taxon>Bombycinae</taxon>
        <taxon>Bombyx</taxon>
    </lineage>
</organism>
<dbReference type="FunFam" id="1.10.287.2620:FF:000002">
    <property type="entry name" value="Dynein heavy chain 2, axonemal"/>
    <property type="match status" value="1"/>
</dbReference>
<evidence type="ECO:0000256" key="14">
    <source>
        <dbReference type="SAM" id="Coils"/>
    </source>
</evidence>
<feature type="domain" description="Dynein heavy chain tail" evidence="17">
    <location>
        <begin position="194"/>
        <end position="761"/>
    </location>
</feature>
<dbReference type="FunFam" id="1.10.8.710:FF:000002">
    <property type="entry name" value="dynein heavy chain 17, axonemal"/>
    <property type="match status" value="1"/>
</dbReference>
<evidence type="ECO:0000259" key="19">
    <source>
        <dbReference type="Pfam" id="PF12774"/>
    </source>
</evidence>
<dbReference type="FunFam" id="1.10.8.1220:FF:000001">
    <property type="entry name" value="Dynein axonemal heavy chain 5"/>
    <property type="match status" value="1"/>
</dbReference>
<dbReference type="Pfam" id="PF18198">
    <property type="entry name" value="AAA_lid_11"/>
    <property type="match status" value="1"/>
</dbReference>
<dbReference type="Pfam" id="PF12780">
    <property type="entry name" value="AAA_8"/>
    <property type="match status" value="1"/>
</dbReference>
<dbReference type="FunFam" id="3.40.50.300:FF:000219">
    <property type="entry name" value="Dynein axonemal heavy chain 17"/>
    <property type="match status" value="1"/>
</dbReference>
<dbReference type="GO" id="GO:0097729">
    <property type="term" value="C:9+2 motile cilium"/>
    <property type="evidence" value="ECO:0007669"/>
    <property type="project" value="UniProtKB-ARBA"/>
</dbReference>
<dbReference type="InterPro" id="IPR004273">
    <property type="entry name" value="Dynein_heavy_D6_P-loop"/>
</dbReference>
<feature type="domain" description="Dynein heavy chain ATP-binding dynein motor region" evidence="22">
    <location>
        <begin position="3553"/>
        <end position="3769"/>
    </location>
</feature>
<evidence type="ECO:0000259" key="21">
    <source>
        <dbReference type="Pfam" id="PF12780"/>
    </source>
</evidence>
<keyword evidence="6" id="KW-0547">Nucleotide-binding</keyword>
<dbReference type="InterPro" id="IPR043157">
    <property type="entry name" value="Dynein_AAA1S"/>
</dbReference>
<accession>A0A6J2JTI0</accession>
<evidence type="ECO:0000256" key="3">
    <source>
        <dbReference type="ARBA" id="ARBA00022490"/>
    </source>
</evidence>
<dbReference type="FunFam" id="1.10.8.720:FF:000002">
    <property type="entry name" value="Dynein heavy chain 9, axonemal"/>
    <property type="match status" value="1"/>
</dbReference>
<feature type="region of interest" description="Disordered" evidence="15">
    <location>
        <begin position="927"/>
        <end position="960"/>
    </location>
</feature>
<evidence type="ECO:0000313" key="27">
    <source>
        <dbReference type="Proteomes" id="UP000504629"/>
    </source>
</evidence>
<comment type="subcellular location">
    <subcellularLocation>
        <location evidence="1">Cytoplasm</location>
        <location evidence="1">Cytoskeleton</location>
        <location evidence="1">Cilium axoneme</location>
    </subcellularLocation>
</comment>
<keyword evidence="13" id="KW-0966">Cell projection</keyword>
<dbReference type="OrthoDB" id="447173at2759"/>
<evidence type="ECO:0000313" key="28">
    <source>
        <dbReference type="RefSeq" id="XP_028032578.1"/>
    </source>
</evidence>
<evidence type="ECO:0000256" key="7">
    <source>
        <dbReference type="ARBA" id="ARBA00022840"/>
    </source>
</evidence>
<evidence type="ECO:0000256" key="11">
    <source>
        <dbReference type="ARBA" id="ARBA00023175"/>
    </source>
</evidence>
<dbReference type="SUPFAM" id="SSF52540">
    <property type="entry name" value="P-loop containing nucleoside triphosphate hydrolases"/>
    <property type="match status" value="4"/>
</dbReference>
<evidence type="ECO:0000256" key="4">
    <source>
        <dbReference type="ARBA" id="ARBA00022701"/>
    </source>
</evidence>
<dbReference type="InterPro" id="IPR041228">
    <property type="entry name" value="Dynein_C"/>
</dbReference>
<feature type="region of interest" description="Disordered" evidence="15">
    <location>
        <begin position="854"/>
        <end position="876"/>
    </location>
</feature>
<proteinExistence type="inferred from homology"/>
<dbReference type="Gene3D" id="1.20.920.20">
    <property type="match status" value="1"/>
</dbReference>
<evidence type="ECO:0000259" key="17">
    <source>
        <dbReference type="Pfam" id="PF08385"/>
    </source>
</evidence>
<dbReference type="Gene3D" id="1.10.8.1220">
    <property type="match status" value="1"/>
</dbReference>
<dbReference type="Pfam" id="PF03028">
    <property type="entry name" value="Dynein_heavy"/>
    <property type="match status" value="1"/>
</dbReference>
<dbReference type="FunFam" id="1.20.58.1120:FF:000002">
    <property type="entry name" value="Dynein heavy chain 9, axonemal"/>
    <property type="match status" value="1"/>
</dbReference>
<protein>
    <submittedName>
        <fullName evidence="28">Dynein beta chain, ciliary-like isoform X1</fullName>
    </submittedName>
</protein>
<dbReference type="InterPro" id="IPR027417">
    <property type="entry name" value="P-loop_NTPase"/>
</dbReference>
<dbReference type="InterPro" id="IPR013594">
    <property type="entry name" value="Dynein_heavy_tail"/>
</dbReference>
<feature type="domain" description="Dynein heavy chain hydrolytic ATP-binding dynein motor region" evidence="19">
    <location>
        <begin position="1947"/>
        <end position="2273"/>
    </location>
</feature>
<dbReference type="GO" id="GO:0008017">
    <property type="term" value="F:microtubule binding"/>
    <property type="evidence" value="ECO:0007669"/>
    <property type="project" value="UniProtKB-ARBA"/>
</dbReference>
<keyword evidence="27" id="KW-1185">Reference proteome</keyword>
<dbReference type="InterPro" id="IPR035706">
    <property type="entry name" value="AAA_9"/>
</dbReference>
<feature type="domain" description="Dynein heavy chain region D6 P-loop" evidence="16">
    <location>
        <begin position="4009"/>
        <end position="4129"/>
    </location>
</feature>
<dbReference type="InterPro" id="IPR041658">
    <property type="entry name" value="AAA_lid_11"/>
</dbReference>
<evidence type="ECO:0000256" key="9">
    <source>
        <dbReference type="ARBA" id="ARBA00023054"/>
    </source>
</evidence>
<dbReference type="InterPro" id="IPR024317">
    <property type="entry name" value="Dynein_heavy_chain_D4_dom"/>
</dbReference>
<dbReference type="GO" id="GO:0045505">
    <property type="term" value="F:dynein intermediate chain binding"/>
    <property type="evidence" value="ECO:0007669"/>
    <property type="project" value="InterPro"/>
</dbReference>
<dbReference type="Gene3D" id="3.10.490.20">
    <property type="match status" value="1"/>
</dbReference>
<dbReference type="GO" id="GO:0005874">
    <property type="term" value="C:microtubule"/>
    <property type="evidence" value="ECO:0007669"/>
    <property type="project" value="UniProtKB-KW"/>
</dbReference>
<keyword evidence="12" id="KW-0206">Cytoskeleton</keyword>
<dbReference type="FunFam" id="3.40.50.300:FF:002141">
    <property type="entry name" value="Dynein heavy chain"/>
    <property type="match status" value="1"/>
</dbReference>
<dbReference type="FunFam" id="3.40.50.300:FF:000945">
    <property type="entry name" value="Dynein axonemal heavy chain 9"/>
    <property type="match status" value="1"/>
</dbReference>
<dbReference type="FunFam" id="3.20.180.20:FF:000001">
    <property type="entry name" value="Dynein axonemal heavy chain 5"/>
    <property type="match status" value="1"/>
</dbReference>
<evidence type="ECO:0000256" key="6">
    <source>
        <dbReference type="ARBA" id="ARBA00022741"/>
    </source>
</evidence>
<dbReference type="Gene3D" id="1.10.287.2620">
    <property type="match status" value="1"/>
</dbReference>
<dbReference type="Proteomes" id="UP000504629">
    <property type="component" value="Unplaced"/>
</dbReference>
<dbReference type="FunFam" id="1.20.920.20:FF:000003">
    <property type="entry name" value="Dynein axonemal heavy chain 17"/>
    <property type="match status" value="1"/>
</dbReference>
<dbReference type="InterPro" id="IPR042219">
    <property type="entry name" value="AAA_lid_11_sf"/>
</dbReference>
<dbReference type="InterPro" id="IPR035699">
    <property type="entry name" value="AAA_6"/>
</dbReference>
<dbReference type="Pfam" id="PF12775">
    <property type="entry name" value="AAA_7"/>
    <property type="match status" value="1"/>
</dbReference>
<evidence type="ECO:0000259" key="18">
    <source>
        <dbReference type="Pfam" id="PF08393"/>
    </source>
</evidence>
<gene>
    <name evidence="28" type="primary">LOC114244854</name>
</gene>
<dbReference type="Pfam" id="PF17852">
    <property type="entry name" value="Dynein_AAA_lid"/>
    <property type="match status" value="1"/>
</dbReference>
<evidence type="ECO:0000259" key="26">
    <source>
        <dbReference type="Pfam" id="PF18199"/>
    </source>
</evidence>
<dbReference type="FunFam" id="3.40.50.300:FF:000049">
    <property type="entry name" value="Dynein, axonemal, heavy chain 5"/>
    <property type="match status" value="1"/>
</dbReference>
<dbReference type="Gene3D" id="3.40.50.300">
    <property type="entry name" value="P-loop containing nucleotide triphosphate hydrolases"/>
    <property type="match status" value="5"/>
</dbReference>
<dbReference type="Gene3D" id="1.20.140.100">
    <property type="entry name" value="Dynein heavy chain, N-terminal domain 2"/>
    <property type="match status" value="1"/>
</dbReference>
<dbReference type="Pfam" id="PF08393">
    <property type="entry name" value="DHC_N2"/>
    <property type="match status" value="1"/>
</dbReference>
<keyword evidence="8" id="KW-0243">Dynein</keyword>
<dbReference type="InterPro" id="IPR043160">
    <property type="entry name" value="Dynein_C_barrel"/>
</dbReference>
<feature type="coiled-coil region" evidence="14">
    <location>
        <begin position="3397"/>
        <end position="3445"/>
    </location>
</feature>
<feature type="domain" description="Dynein heavy chain AAA module D4" evidence="21">
    <location>
        <begin position="2910"/>
        <end position="3169"/>
    </location>
</feature>
<dbReference type="KEGG" id="bman:114244854"/>
<dbReference type="Gene3D" id="1.20.1270.280">
    <property type="match status" value="1"/>
</dbReference>
<evidence type="ECO:0000259" key="23">
    <source>
        <dbReference type="Pfam" id="PF17852"/>
    </source>
</evidence>
<dbReference type="InterPro" id="IPR024743">
    <property type="entry name" value="Dynein_HC_stalk"/>
</dbReference>
<dbReference type="GO" id="GO:0005858">
    <property type="term" value="C:axonemal dynein complex"/>
    <property type="evidence" value="ECO:0007669"/>
    <property type="project" value="UniProtKB-ARBA"/>
</dbReference>
<dbReference type="InterPro" id="IPR042222">
    <property type="entry name" value="Dynein_2_N"/>
</dbReference>
<dbReference type="Gene3D" id="1.10.472.130">
    <property type="match status" value="1"/>
</dbReference>
<dbReference type="FunFam" id="1.20.1270.280:FF:000003">
    <property type="entry name" value="Dynein axonemal heavy chain 17"/>
    <property type="match status" value="1"/>
</dbReference>
<dbReference type="GO" id="GO:0005524">
    <property type="term" value="F:ATP binding"/>
    <property type="evidence" value="ECO:0007669"/>
    <property type="project" value="UniProtKB-KW"/>
</dbReference>
<feature type="domain" description="Dynein heavy chain 3 AAA+ lid" evidence="24">
    <location>
        <begin position="2767"/>
        <end position="2865"/>
    </location>
</feature>
<evidence type="ECO:0000256" key="1">
    <source>
        <dbReference type="ARBA" id="ARBA00004430"/>
    </source>
</evidence>
<dbReference type="Gene3D" id="1.20.58.1120">
    <property type="match status" value="1"/>
</dbReference>
<evidence type="ECO:0000256" key="13">
    <source>
        <dbReference type="ARBA" id="ARBA00023273"/>
    </source>
</evidence>
<reference evidence="28" key="1">
    <citation type="submission" date="2025-08" db="UniProtKB">
        <authorList>
            <consortium name="RefSeq"/>
        </authorList>
    </citation>
    <scope>IDENTIFICATION</scope>
    <source>
        <tissue evidence="28">Silk gland</tissue>
    </source>
</reference>
<dbReference type="Pfam" id="PF12774">
    <property type="entry name" value="AAA_6"/>
    <property type="match status" value="1"/>
</dbReference>
<feature type="domain" description="Dynein heavy chain linker" evidence="18">
    <location>
        <begin position="1409"/>
        <end position="1813"/>
    </location>
</feature>
<keyword evidence="11" id="KW-0505">Motor protein</keyword>
<evidence type="ECO:0000256" key="2">
    <source>
        <dbReference type="ARBA" id="ARBA00008887"/>
    </source>
</evidence>
<dbReference type="PANTHER" id="PTHR46532">
    <property type="entry name" value="MALE FERTILITY FACTOR KL5"/>
    <property type="match status" value="1"/>
</dbReference>
<keyword evidence="4" id="KW-0493">Microtubule</keyword>
<dbReference type="Gene3D" id="6.10.140.1060">
    <property type="match status" value="1"/>
</dbReference>
<keyword evidence="10" id="KW-0969">Cilium</keyword>
<dbReference type="GeneID" id="114244854"/>
<dbReference type="Pfam" id="PF08385">
    <property type="entry name" value="DHC_N1"/>
    <property type="match status" value="1"/>
</dbReference>
<keyword evidence="3" id="KW-0963">Cytoplasm</keyword>
<evidence type="ECO:0000256" key="15">
    <source>
        <dbReference type="SAM" id="MobiDB-lite"/>
    </source>
</evidence>
<feature type="domain" description="Dynein heavy chain C-terminal" evidence="26">
    <location>
        <begin position="4305"/>
        <end position="4598"/>
    </location>
</feature>
<evidence type="ECO:0000256" key="10">
    <source>
        <dbReference type="ARBA" id="ARBA00023069"/>
    </source>
</evidence>
<evidence type="ECO:0000259" key="25">
    <source>
        <dbReference type="Pfam" id="PF18198"/>
    </source>
</evidence>
<name>A0A6J2JTI0_BOMMA</name>
<dbReference type="GO" id="GO:0051959">
    <property type="term" value="F:dynein light intermediate chain binding"/>
    <property type="evidence" value="ECO:0007669"/>
    <property type="project" value="InterPro"/>
</dbReference>
<evidence type="ECO:0000259" key="16">
    <source>
        <dbReference type="Pfam" id="PF03028"/>
    </source>
</evidence>
<dbReference type="InterPro" id="IPR042228">
    <property type="entry name" value="Dynein_linker_3"/>
</dbReference>
<dbReference type="FunFam" id="3.10.490.20:FF:000002">
    <property type="entry name" value="Dynein axonemal heavy chain 17"/>
    <property type="match status" value="1"/>
</dbReference>
<dbReference type="FunFam" id="1.20.140.100:FF:000001">
    <property type="entry name" value="dynein heavy chain 17, axonemal"/>
    <property type="match status" value="1"/>
</dbReference>
<dbReference type="Pfam" id="PF17857">
    <property type="entry name" value="AAA_lid_1"/>
    <property type="match status" value="1"/>
</dbReference>
<sequence>MGDKEDVDTRLEFMSEYLLKTLKQKADKWAKFITGDERHILFRYFDMPKYDIIVFRMNTAGMLTCSTSFPPISRGKMVYFLRNVDDKITQANFRKAVTIGEMSGNVLMDLSVLADEVIGPMLCNPENQKGWPKIVQNDMKRHVNDLRNLMHQLKGEMSSQVMLPMPAGVENIYHAETRLKESDGEDVDLYLKTNIEGAVIKWAQQVHDLLKEDSYMAFKRTRFPLPTADIEFYSTRLRNLEGIYSQLRDPRVKRMANYLEETQSVYLNCFKSMLTNVVAAIVECRDIYVYQKPLIMHFETFEGTDFADAKSLIRPMFHCICLLWGNSRYYCNIEKLIPLLREVCNLVIQQCTNSIDPTAIFQGDAEEQLLKIRKAMSILNHFIETYEVNRDKVHTFFPGGVMPVRWSFDFDRVFMRFNVYMKRLKMIENILESTVEILKLEKVEFCGLRGKILSTECMKVLEEYTIIYQNLGNMTYDPADPEDEKFLADYEKHMAVLEDVDRRLASLFSQGLDECHNLEHFFKFFQIIGDLFHRPIIKKELKPKLTKLLDFMHSNLDAVKEIFDEEMAKMTKGPERPMVDAYLPPIGGMLWWIHKLRRRIQAPMEDFILFEDPIIETESALYMKQKHNEMLGYLNVLEDRQFKQWCATVPPICKTHLAKNLIYRDPPFVRNNFSPELVMLLREIKYMKYLDKQGIPPDGLELYGRNEKLQYDMNRLNRAIAWYNAIREGSHETEVALIEKEISAIDELLGRGVEELTWNDDFADWIAEVYAAINTLQERVLTAQNNVKRGLANIAEWGDKPLHNRKVNPDKLELLAVNERHHRFSKRRSQIIASHDEFQTILKDNYKLFFNIQEEEESEDEEEELEEVDESTIDEDEKAARAAKLAEIMQRREEKRLVREEREMEKAEAARIKFVRREARRLKAEEKAAEKAERQSRRDAGEEVESPAEEEEEIVDPEELADIEAERIEMEEEAFRAERWPAYVEYVDSLVSKQIMKAIQSSLDLFEKQTDLEKGPRVAFLEIIAELRDPDIFFSPSLDIDDEDGLYDTLREMMKDMFLQATLFERIDPIVPLATYEDDIAREEAMIDLYHEILKRVENSINDIVQYATRYEKYTPLWMEDRQETLAAFMKYGRVIPPEEFDKYRFENCCDPPESKPSLEQYQKEIDKYNLMYDEVAALPGDYLCNGWLKLNLKRLNQAIMNIICKWSNLYKQNLKDHVQTSLDDLEKFINYASKELSVELGDDDYEGLLKVMRVLNEVRAKVDAGTEQMFDPLRDIIDVLKEYGVDFPEETYEQSTELHIYSVHTLLDVLPERWRNLVKLATVMKNNVAPLQAAQAALIAKRVALINLRLTMYREQFKLKEMFLEACKEPYRQIDKVHQELLNFEEIVDGLKRSCTLFDIQPPDEKNLKQCRREIKLIKQLWDYYSLVMGTIEFWKKSPWKKIDADGMDQECKRFTKDLRQLDKEMRVWEPYLVIEGIIKNLLTSLRAVTDLQNPAIKDRHWIELMMATKVKFHIDDDTTLADLLALSLHKYEEEVKTIVDKSVKEAAMEKTLRELEATWAIMEFDYTTHDRTGTKLPKASEELVETLEDNQNQVQNMMSSKFIGFYETEVTVWQKKLGTADAVIALWFEVQRKWQYLESIFVGSDDIRSQLPEDSKRFDGIDKTFKELLKDIGVTPNVVQATNKPGLLDKLEDLMKALNLCEKALNDYLETKRLAYPRFYFVSSADLLDILSNGNNPPAVCRHLTKLYDNLAKLVFPKPGSKQAYEMISKENEEHVPFKAPCCDCSGKVELWLNRVTDCMRYTLRDIFEHCVKSYEDKSRDEWVFDWPAQPALVGTQIWWTTETNQAFAKLEEGYENALKDYQKKQIAQLNALIVLLLSDLTVGDRQKIMTICTIDVHSRDVVAKLIVAKVETSNAFQWQSQLRHRWDSNLNNCFANICDAQFLYDYEYLGNTPRLVITPLTDRCYITLTQSLHLIMGGAPAGPAGTGKTETTKDLGRALGIMVYVFNCSEQMDYKSCGNIYKGLAQTGAWGCFDEFNRISVEVLSVVSVQVKSVLDAIKAKKKKFDFMGEYITLISTVGMFITMNPGYAGRTELPENLKALFRPCAMVVPDFELICEIMLVAEGFQEARLLARKFITLYMLCRELLSKQDHYDWGLRAIKSVLVVAGSLKRSDRQRPEDQVLMRALRDFNIPKIVTDDTPVFMGLIGDLFPALDVPRKRDMDFEKSLIEGALSMKLQPEPGFILKMVQLVELFAVRHSVFIIGFAGTGKSMVWQCLYKTYYLLKQKPFYNDLDPKAVTNDELFGVINQATREWKDGLFSTIMRDMANMPGDGPKWIVLDGDIDPMWIESLNTLMDDNKVLTLASNERIALTKSMRLLFEISNLRTATPATVSRAGILYINPQDLGWNPFVASWIDTTRDDESEKAMLTIMFDKYIPSLLESCKKYKRITPLTDLQQIQLTCYLLECFLNKSLLPSDCPKEWYETYFAFSVVWGFGSGLFQDQLVDWRNEFSKWFCNEFKQIKFPSTGNVFSFFIDPETKKFLPWSEKVESFELDPDLPLQSCLVSTSETTRIRFFMDLLLAKQKPVMLVGSAGSGKTVSVAAKLNSLPESYAITNVPFNFYTTSEMMQKVLEKPLEKKSGRNFGPPGSKFMIYFVDDLNMPEVDTYGTVQPHTLIREFMDYKHWYDRQKLSLKEISNCMFVACMNPTAGSFTIDPRLQRHFCTFAVSFPGIDACFHIYKQILSQHVNNPLNKFGPLVQRYAEPLVNAALTLHNKLASAFLPTAIKFHYIFNLRDLSNIFQGMLFTTGDAIKTQSDLIRLWMHEATRVYSDKMVEEADNEAFQKLISEVIKKNCEDYDENVVFEKPLIYCHFAEGVGDPKYFPIRDWPQVKKLLDESLSSYNDLVATMNLVLFEDAMYHICRINRILEAPRGNALLVGVGGSGKQSLSRLSAFISSLEVFQIQLRKGYSINDLKVDLATLYIKSGLKNLGNVFLMTDAQVADERFLVLINDLLASGEIPELLADDEIENIINGVRGETKASGVPDTRENCWRFFINRVRTMLKVVLCFSPVGATLRIRARKFPSIVNCTAINWFHEWPREALRSVSKRFISEVESLPPDLVDPVSNFMSHVHQSVNQMSAVYFQNERRYNYTTPKTFLEQISLYTKLLNEKTTNLKMMIARLENGLEKLASCAADVAVLKVTLAEQEIILKEKNRAAEALIEVVGAESEKVSKEKAFAAEEEKKVKVIEEDVTIKAKICADDLAKAEPALLAAQEALNTLNKNNLTELKSFGSPPDAVVNVTAAVLVLFSKKGKIPKDRSWKSCKSIMAKVDQFLNDLVFYDKENIHPDVIKAVMPYIKNPEFNAEFIMSKSAAAAGLCAWVINIVKFYDVYVVVEPKRRALNQANAELQAARDKLAFLTDQIKELEEKLEVLLKAFQEAVNEKMKCQAEADATNATIDLANRLVNGLASEKIRWSATVVNLKESGVMLPGDVLLITAFISYVGCFMRGYRQQLMYEDWIPTLQKTNPKIETTEGLDPLSMLTDDAQVACWNNEGLPTDSMSTENATILTNSARWPLMIDPQLQGIKWIKSRYGDSLVVIRLTQRNYLDRIERAVTNGNVVLLENIGETVDAVLEPLLGRVLIRKGKVLKIGDREIDYHPNFRLVIQTKLANPHYQPEMQAQCTLINFTVTRDGLEEQLLGEVVKAERPDLESLRAGLTKQQNDFKITLKTLEDDLLKRLSSAGPDILSDSALVINLEITKKTAADIEIKVEEGKITAVKIDEARERYRRAANRASLLYFILNEIYKINPMYQFSLKAYSVVFRDALARAEPADDLEGRVRNLLDSITFSVFVYTSRGLFERDKLVFLFLITLQVLQGEGKIDPRELDFLLKYAVAPEVSPYSWLSNNSWGGIVALSKMDAFENLDKDIEGATKRWQKYTDGEAPERDKLPGEWKNKTSLQRLCIMRALRPDRMSYASSAFCEENLGTKYVEARTPPIEKSYQESNSTTAMFFILSAGVDPLKDLEKLGRKLGFSTDKKNFHIVSLGQGQEIVAEEAMGVASANGHWVILQNIHLVAKWLATLEKKMEETFENPLPEYRLYLSAEPAADPAYHIIPQGILESAIKITNEPPIGMWANLHKSLDNFNQETLEMCSKEAEFKSVLFALCYFHAVVAERRKFGPQGWNRVYPFNFGDLTICVYVLYNYLEANPRVPWEDLRYLFGEIMYGGHITDDWDRRLCRTFLVEYMQPELVDGELQLAPGFISPPNSDYIGYHQYIDDFLPEETPYLYGLHPNAEIGYLTTVSERLFKVVFEMQPRDSGAQAGGGATKEELVRYMLDDILDRVPEPFNLQELMGKVEELTPYTIVALQECERMNRLMGEIRRSLKELELGLKGELTISNDMEKLMESLFMDNVPDSWTKLAYPSLLGLAAWFSDLCLRLTELENWSGDFNLPPAVWLAGFFNPQSFLTAIMQQTARKNEWPLDKMCLNCDVTKKSRQDFNAPPREGANVHGLYMEGARWDTATGGIVESRMMELFPMMPVIYVKAVTQDKQDTRNVYECPVYKIRMRGPTFVWTFNLKTKDKPTRWTLAGVALLLGV</sequence>
<dbReference type="Pfam" id="PF18199">
    <property type="entry name" value="Dynein_C"/>
    <property type="match status" value="1"/>
</dbReference>
<feature type="compositionally biased region" description="Basic and acidic residues" evidence="15">
    <location>
        <begin position="927"/>
        <end position="941"/>
    </location>
</feature>
<feature type="domain" description="Dynein heavy chain coiled coil stalk" evidence="20">
    <location>
        <begin position="3183"/>
        <end position="3524"/>
    </location>
</feature>
<dbReference type="Pfam" id="PF12777">
    <property type="entry name" value="MT"/>
    <property type="match status" value="1"/>
</dbReference>
<dbReference type="Gene3D" id="1.10.8.710">
    <property type="match status" value="1"/>
</dbReference>
<keyword evidence="5" id="KW-0677">Repeat</keyword>
<evidence type="ECO:0000256" key="12">
    <source>
        <dbReference type="ARBA" id="ARBA00023212"/>
    </source>
</evidence>
<feature type="domain" description="Dynein heavy chain AAA 5 extension" evidence="23">
    <location>
        <begin position="2432"/>
        <end position="2549"/>
    </location>
</feature>
<dbReference type="InterPro" id="IPR041466">
    <property type="entry name" value="Dynein_AAA5_ext"/>
</dbReference>
<dbReference type="Gene3D" id="3.20.180.20">
    <property type="entry name" value="Dynein heavy chain, N-terminal domain 2"/>
    <property type="match status" value="1"/>
</dbReference>
<evidence type="ECO:0000256" key="8">
    <source>
        <dbReference type="ARBA" id="ARBA00023017"/>
    </source>
</evidence>